<reference evidence="13 14" key="1">
    <citation type="submission" date="2018-10" db="EMBL/GenBank/DDBJ databases">
        <title>Phylogenomics of Brevibacillus.</title>
        <authorList>
            <person name="Dunlap C."/>
        </authorList>
    </citation>
    <scope>NUCLEOTIDE SEQUENCE [LARGE SCALE GENOMIC DNA]</scope>
    <source>
        <strain evidence="13 14">JCM 15774</strain>
    </source>
</reference>
<dbReference type="Pfam" id="PF01063">
    <property type="entry name" value="Aminotran_4"/>
    <property type="match status" value="1"/>
</dbReference>
<keyword evidence="14" id="KW-1185">Reference proteome</keyword>
<dbReference type="PANTHER" id="PTHR42743">
    <property type="entry name" value="AMINO-ACID AMINOTRANSFERASE"/>
    <property type="match status" value="1"/>
</dbReference>
<dbReference type="PROSITE" id="PS00770">
    <property type="entry name" value="AA_TRANSFER_CLASS_4"/>
    <property type="match status" value="1"/>
</dbReference>
<dbReference type="Proteomes" id="UP000269573">
    <property type="component" value="Unassembled WGS sequence"/>
</dbReference>
<evidence type="ECO:0000256" key="12">
    <source>
        <dbReference type="RuleBase" id="RU004520"/>
    </source>
</evidence>
<dbReference type="InterPro" id="IPR005784">
    <property type="entry name" value="D_amino_transT"/>
</dbReference>
<keyword evidence="7 13" id="KW-0808">Transferase</keyword>
<evidence type="ECO:0000256" key="10">
    <source>
        <dbReference type="RuleBase" id="RU004106"/>
    </source>
</evidence>
<dbReference type="InterPro" id="IPR050571">
    <property type="entry name" value="Class-IV_PLP-Dep_Aminotrnsfr"/>
</dbReference>
<dbReference type="GO" id="GO:0047810">
    <property type="term" value="F:D-alanine-2-oxoglutarate aminotransferase activity"/>
    <property type="evidence" value="ECO:0007669"/>
    <property type="project" value="UniProtKB-EC"/>
</dbReference>
<comment type="cofactor">
    <cofactor evidence="1 11">
        <name>pyridoxal 5'-phosphate</name>
        <dbReference type="ChEBI" id="CHEBI:597326"/>
    </cofactor>
</comment>
<dbReference type="EC" id="2.6.1.21" evidence="4 12"/>
<comment type="catalytic activity">
    <reaction evidence="9 12">
        <text>D-alanine + 2-oxoglutarate = D-glutamate + pyruvate</text>
        <dbReference type="Rhea" id="RHEA:15869"/>
        <dbReference type="ChEBI" id="CHEBI:15361"/>
        <dbReference type="ChEBI" id="CHEBI:16810"/>
        <dbReference type="ChEBI" id="CHEBI:29986"/>
        <dbReference type="ChEBI" id="CHEBI:57416"/>
        <dbReference type="EC" id="2.6.1.21"/>
    </reaction>
</comment>
<evidence type="ECO:0000313" key="14">
    <source>
        <dbReference type="Proteomes" id="UP000269573"/>
    </source>
</evidence>
<dbReference type="GO" id="GO:0008652">
    <property type="term" value="P:amino acid biosynthetic process"/>
    <property type="evidence" value="ECO:0007669"/>
    <property type="project" value="UniProtKB-ARBA"/>
</dbReference>
<comment type="function">
    <text evidence="12">Acts on the D-isomers of alanine, leucine, aspartate, glutamate, aminobutyrate, norvaline and asparagine. The enzyme transfers an amino group from a substrate D-amino acid to the pyridoxal phosphate cofactor to form pyridoxamine and an alpha-keto acid in the first half-reaction.</text>
</comment>
<evidence type="ECO:0000256" key="7">
    <source>
        <dbReference type="ARBA" id="ARBA00022679"/>
    </source>
</evidence>
<dbReference type="InterPro" id="IPR001544">
    <property type="entry name" value="Aminotrans_IV"/>
</dbReference>
<evidence type="ECO:0000256" key="8">
    <source>
        <dbReference type="ARBA" id="ARBA00022898"/>
    </source>
</evidence>
<organism evidence="13 14">
    <name type="scientific">Brevibacillus nitrificans</name>
    <dbReference type="NCBI Taxonomy" id="651560"/>
    <lineage>
        <taxon>Bacteria</taxon>
        <taxon>Bacillati</taxon>
        <taxon>Bacillota</taxon>
        <taxon>Bacilli</taxon>
        <taxon>Bacillales</taxon>
        <taxon>Paenibacillaceae</taxon>
        <taxon>Brevibacillus</taxon>
    </lineage>
</organism>
<comment type="similarity">
    <text evidence="2 10">Belongs to the class-IV pyridoxal-phosphate-dependent aminotransferase family.</text>
</comment>
<dbReference type="InterPro" id="IPR018300">
    <property type="entry name" value="Aminotrans_IV_CS"/>
</dbReference>
<dbReference type="InterPro" id="IPR036038">
    <property type="entry name" value="Aminotransferase-like"/>
</dbReference>
<dbReference type="PANTHER" id="PTHR42743:SF10">
    <property type="entry name" value="D-ALANINE AMINOTRANSFERASE"/>
    <property type="match status" value="1"/>
</dbReference>
<dbReference type="GO" id="GO:0030170">
    <property type="term" value="F:pyridoxal phosphate binding"/>
    <property type="evidence" value="ECO:0007669"/>
    <property type="project" value="InterPro"/>
</dbReference>
<dbReference type="FunFam" id="3.20.10.10:FF:000002">
    <property type="entry name" value="D-alanine aminotransferase"/>
    <property type="match status" value="1"/>
</dbReference>
<keyword evidence="8 11" id="KW-0663">Pyridoxal phosphate</keyword>
<keyword evidence="6 13" id="KW-0032">Aminotransferase</keyword>
<evidence type="ECO:0000313" key="13">
    <source>
        <dbReference type="EMBL" id="RNB81469.1"/>
    </source>
</evidence>
<evidence type="ECO:0000256" key="9">
    <source>
        <dbReference type="ARBA" id="ARBA00047911"/>
    </source>
</evidence>
<dbReference type="GO" id="GO:0046394">
    <property type="term" value="P:carboxylic acid biosynthetic process"/>
    <property type="evidence" value="ECO:0007669"/>
    <property type="project" value="UniProtKB-ARBA"/>
</dbReference>
<gene>
    <name evidence="13" type="primary">dat</name>
    <name evidence="13" type="ORF">EDM59_22835</name>
</gene>
<evidence type="ECO:0000256" key="6">
    <source>
        <dbReference type="ARBA" id="ARBA00022576"/>
    </source>
</evidence>
<dbReference type="NCBIfam" id="TIGR01121">
    <property type="entry name" value="D_amino_aminoT"/>
    <property type="match status" value="1"/>
</dbReference>
<evidence type="ECO:0000256" key="4">
    <source>
        <dbReference type="ARBA" id="ARBA00012874"/>
    </source>
</evidence>
<evidence type="ECO:0000256" key="2">
    <source>
        <dbReference type="ARBA" id="ARBA00009320"/>
    </source>
</evidence>
<comment type="caution">
    <text evidence="13">The sequence shown here is derived from an EMBL/GenBank/DDBJ whole genome shotgun (WGS) entry which is preliminary data.</text>
</comment>
<dbReference type="GO" id="GO:0005829">
    <property type="term" value="C:cytosol"/>
    <property type="evidence" value="ECO:0007669"/>
    <property type="project" value="TreeGrafter"/>
</dbReference>
<sequence length="291" mass="32612">MPLGQNLAFFNERFIDPNERVLPVEERGLQFGDGVYEMIRLYRGVPFTLQEHLDRLEQSAHSIMLTLPKTVEEIAAIVQAGIAQTKIAEGTVYIQVTRGTAPRNHLFPEEVAANLFIVWKEGVPDLGKQQEVGVVVFTFPDERWHNCYIKSICLLPNVLAKEKAHQRGGHEAIFIRDNEVKEGTSTNLFIVKDGVFKTPIADQSILNGITRQKIIEILKKQDVPVLETRLTMEDIEVADEVIITSTTQEAVPVVQVNDRKVGAGKPGVYFQKLAAWFQKEVDQSCSSSSGK</sequence>
<protein>
    <recommendedName>
        <fullName evidence="5 12">D-alanine aminotransferase</fullName>
        <ecNumber evidence="4 12">2.6.1.21</ecNumber>
    </recommendedName>
</protein>
<name>A0A3M8D182_9BACL</name>
<comment type="subunit">
    <text evidence="3">Homodimer.</text>
</comment>
<dbReference type="InterPro" id="IPR043132">
    <property type="entry name" value="BCAT-like_C"/>
</dbReference>
<dbReference type="InterPro" id="IPR043131">
    <property type="entry name" value="BCAT-like_N"/>
</dbReference>
<dbReference type="EMBL" id="RHHU01000015">
    <property type="protein sequence ID" value="RNB81469.1"/>
    <property type="molecule type" value="Genomic_DNA"/>
</dbReference>
<dbReference type="AlphaFoldDB" id="A0A3M8D182"/>
<accession>A0A3M8D182</accession>
<dbReference type="GO" id="GO:0046416">
    <property type="term" value="P:D-amino acid metabolic process"/>
    <property type="evidence" value="ECO:0007669"/>
    <property type="project" value="InterPro"/>
</dbReference>
<evidence type="ECO:0000256" key="1">
    <source>
        <dbReference type="ARBA" id="ARBA00001933"/>
    </source>
</evidence>
<evidence type="ECO:0000256" key="3">
    <source>
        <dbReference type="ARBA" id="ARBA00011738"/>
    </source>
</evidence>
<evidence type="ECO:0000256" key="11">
    <source>
        <dbReference type="RuleBase" id="RU004516"/>
    </source>
</evidence>
<evidence type="ECO:0000256" key="5">
    <source>
        <dbReference type="ARBA" id="ARBA00021779"/>
    </source>
</evidence>
<dbReference type="SUPFAM" id="SSF56752">
    <property type="entry name" value="D-aminoacid aminotransferase-like PLP-dependent enzymes"/>
    <property type="match status" value="1"/>
</dbReference>
<dbReference type="Gene3D" id="3.30.470.10">
    <property type="match status" value="1"/>
</dbReference>
<dbReference type="Gene3D" id="3.20.10.10">
    <property type="entry name" value="D-amino Acid Aminotransferase, subunit A, domain 2"/>
    <property type="match status" value="1"/>
</dbReference>
<proteinExistence type="inferred from homology"/>